<proteinExistence type="predicted"/>
<reference evidence="4" key="1">
    <citation type="submission" date="2025-08" db="UniProtKB">
        <authorList>
            <consortium name="RefSeq"/>
        </authorList>
    </citation>
    <scope>IDENTIFICATION</scope>
</reference>
<feature type="compositionally biased region" description="Polar residues" evidence="1">
    <location>
        <begin position="70"/>
        <end position="82"/>
    </location>
</feature>
<evidence type="ECO:0000256" key="1">
    <source>
        <dbReference type="SAM" id="MobiDB-lite"/>
    </source>
</evidence>
<feature type="signal peptide" evidence="2">
    <location>
        <begin position="1"/>
        <end position="24"/>
    </location>
</feature>
<dbReference type="InterPro" id="IPR001212">
    <property type="entry name" value="Somatomedin_B_dom"/>
</dbReference>
<dbReference type="Proteomes" id="UP000515152">
    <property type="component" value="Chromosome 22"/>
</dbReference>
<keyword evidence="3" id="KW-1185">Reference proteome</keyword>
<dbReference type="OrthoDB" id="98591at2759"/>
<dbReference type="GeneID" id="116218478"/>
<feature type="compositionally biased region" description="Low complexity" evidence="1">
    <location>
        <begin position="89"/>
        <end position="103"/>
    </location>
</feature>
<dbReference type="AlphaFoldDB" id="A0A6P8EZ83"/>
<evidence type="ECO:0000313" key="3">
    <source>
        <dbReference type="Proteomes" id="UP000515152"/>
    </source>
</evidence>
<sequence length="227" mass="24629">MMIRASCVALLLLVILQTPQESTASCSSPTSLCCLGQNNSCHRNPCFCDEYCLTNKDCCSDYIQTCRSPFSPTNTPPGTSALTPEDAISTTPPLTSSQLPTSSTDHETPEEPSAVMEKPKEITTPPGTSALTPEDAISTTPPLNSNQLPTSSTYPETPEEASPVTEKPKDPTRVIMRVRGFLHTNTGEEAVLEALRKLVSLLENKLKDHCTDCTVQILKHNMTTNYP</sequence>
<evidence type="ECO:0000256" key="2">
    <source>
        <dbReference type="SAM" id="SignalP"/>
    </source>
</evidence>
<dbReference type="KEGG" id="char:116218478"/>
<dbReference type="RefSeq" id="XP_031416186.1">
    <property type="nucleotide sequence ID" value="XM_031560326.2"/>
</dbReference>
<evidence type="ECO:0000313" key="4">
    <source>
        <dbReference type="RefSeq" id="XP_031416186.1"/>
    </source>
</evidence>
<protein>
    <submittedName>
        <fullName evidence="4">Mucin-3A-like isoform X1</fullName>
    </submittedName>
</protein>
<gene>
    <name evidence="4" type="primary">LOC116218478</name>
</gene>
<keyword evidence="2" id="KW-0732">Signal</keyword>
<dbReference type="PROSITE" id="PS50958">
    <property type="entry name" value="SMB_2"/>
    <property type="match status" value="1"/>
</dbReference>
<feature type="chain" id="PRO_5035205261" evidence="2">
    <location>
        <begin position="25"/>
        <end position="227"/>
    </location>
</feature>
<name>A0A6P8EZ83_CLUHA</name>
<organism evidence="3 4">
    <name type="scientific">Clupea harengus</name>
    <name type="common">Atlantic herring</name>
    <dbReference type="NCBI Taxonomy" id="7950"/>
    <lineage>
        <taxon>Eukaryota</taxon>
        <taxon>Metazoa</taxon>
        <taxon>Chordata</taxon>
        <taxon>Craniata</taxon>
        <taxon>Vertebrata</taxon>
        <taxon>Euteleostomi</taxon>
        <taxon>Actinopterygii</taxon>
        <taxon>Neopterygii</taxon>
        <taxon>Teleostei</taxon>
        <taxon>Clupei</taxon>
        <taxon>Clupeiformes</taxon>
        <taxon>Clupeoidei</taxon>
        <taxon>Clupeidae</taxon>
        <taxon>Clupea</taxon>
    </lineage>
</organism>
<accession>A0A6P8EZ83</accession>
<dbReference type="PROSITE" id="PS00524">
    <property type="entry name" value="SMB_1"/>
    <property type="match status" value="1"/>
</dbReference>
<feature type="compositionally biased region" description="Polar residues" evidence="1">
    <location>
        <begin position="125"/>
        <end position="155"/>
    </location>
</feature>
<feature type="region of interest" description="Disordered" evidence="1">
    <location>
        <begin position="70"/>
        <end position="171"/>
    </location>
</feature>